<evidence type="ECO:0000313" key="2">
    <source>
        <dbReference type="Proteomes" id="UP000053766"/>
    </source>
</evidence>
<accession>A0A0D8Y4W0</accession>
<dbReference type="EMBL" id="KN716174">
    <property type="protein sequence ID" value="KJH51898.1"/>
    <property type="molecule type" value="Genomic_DNA"/>
</dbReference>
<sequence length="82" mass="9941">MWCYQLHYEVEVTQLLRLARYGFDSRMRAINGRISVASMIMHLKKKQIHEFPEVCFTTNSVVRRKEEETLSWCKIVFSFEYM</sequence>
<proteinExistence type="predicted"/>
<protein>
    <submittedName>
        <fullName evidence="1">Uncharacterized protein</fullName>
    </submittedName>
</protein>
<name>A0A0D8Y4W0_DICVI</name>
<organism evidence="1 2">
    <name type="scientific">Dictyocaulus viviparus</name>
    <name type="common">Bovine lungworm</name>
    <dbReference type="NCBI Taxonomy" id="29172"/>
    <lineage>
        <taxon>Eukaryota</taxon>
        <taxon>Metazoa</taxon>
        <taxon>Ecdysozoa</taxon>
        <taxon>Nematoda</taxon>
        <taxon>Chromadorea</taxon>
        <taxon>Rhabditida</taxon>
        <taxon>Rhabditina</taxon>
        <taxon>Rhabditomorpha</taxon>
        <taxon>Strongyloidea</taxon>
        <taxon>Metastrongylidae</taxon>
        <taxon>Dictyocaulus</taxon>
    </lineage>
</organism>
<gene>
    <name evidence="1" type="ORF">DICVIV_01879</name>
</gene>
<dbReference type="Proteomes" id="UP000053766">
    <property type="component" value="Unassembled WGS sequence"/>
</dbReference>
<evidence type="ECO:0000313" key="1">
    <source>
        <dbReference type="EMBL" id="KJH51898.1"/>
    </source>
</evidence>
<keyword evidence="2" id="KW-1185">Reference proteome</keyword>
<reference evidence="2" key="2">
    <citation type="journal article" date="2016" name="Sci. Rep.">
        <title>Dictyocaulus viviparus genome, variome and transcriptome elucidate lungworm biology and support future intervention.</title>
        <authorList>
            <person name="McNulty S.N."/>
            <person name="Strube C."/>
            <person name="Rosa B.A."/>
            <person name="Martin J.C."/>
            <person name="Tyagi R."/>
            <person name="Choi Y.J."/>
            <person name="Wang Q."/>
            <person name="Hallsworth Pepin K."/>
            <person name="Zhang X."/>
            <person name="Ozersky P."/>
            <person name="Wilson R.K."/>
            <person name="Sternberg P.W."/>
            <person name="Gasser R.B."/>
            <person name="Mitreva M."/>
        </authorList>
    </citation>
    <scope>NUCLEOTIDE SEQUENCE [LARGE SCALE GENOMIC DNA]</scope>
    <source>
        <strain evidence="2">HannoverDv2000</strain>
    </source>
</reference>
<dbReference type="AlphaFoldDB" id="A0A0D8Y4W0"/>
<reference evidence="1 2" key="1">
    <citation type="submission" date="2013-11" db="EMBL/GenBank/DDBJ databases">
        <title>Draft genome of the bovine lungworm Dictyocaulus viviparus.</title>
        <authorList>
            <person name="Mitreva M."/>
        </authorList>
    </citation>
    <scope>NUCLEOTIDE SEQUENCE [LARGE SCALE GENOMIC DNA]</scope>
    <source>
        <strain evidence="1 2">HannoverDv2000</strain>
    </source>
</reference>